<feature type="compositionally biased region" description="Basic and acidic residues" evidence="1">
    <location>
        <begin position="77"/>
        <end position="96"/>
    </location>
</feature>
<gene>
    <name evidence="2" type="ORF">BRADI_2g04292v3</name>
</gene>
<dbReference type="Gramene" id="PNT70022">
    <property type="protein sequence ID" value="PNT70022"/>
    <property type="gene ID" value="BRADI_2g04292v3"/>
</dbReference>
<dbReference type="AlphaFoldDB" id="A0A2K2D6W5"/>
<accession>A0A2K2D6W5</accession>
<evidence type="ECO:0000313" key="4">
    <source>
        <dbReference type="Proteomes" id="UP000008810"/>
    </source>
</evidence>
<proteinExistence type="predicted"/>
<name>A0A2K2D6W5_BRADI</name>
<reference evidence="2 3" key="1">
    <citation type="journal article" date="2010" name="Nature">
        <title>Genome sequencing and analysis of the model grass Brachypodium distachyon.</title>
        <authorList>
            <consortium name="International Brachypodium Initiative"/>
        </authorList>
    </citation>
    <scope>NUCLEOTIDE SEQUENCE [LARGE SCALE GENOMIC DNA]</scope>
    <source>
        <strain evidence="2 3">Bd21</strain>
    </source>
</reference>
<feature type="region of interest" description="Disordered" evidence="1">
    <location>
        <begin position="19"/>
        <end position="61"/>
    </location>
</feature>
<feature type="compositionally biased region" description="Basic and acidic residues" evidence="1">
    <location>
        <begin position="19"/>
        <end position="29"/>
    </location>
</feature>
<dbReference type="InParanoid" id="A0A2K2D6W5"/>
<evidence type="ECO:0000313" key="2">
    <source>
        <dbReference type="EMBL" id="PNT70022.1"/>
    </source>
</evidence>
<keyword evidence="4" id="KW-1185">Reference proteome</keyword>
<reference evidence="3" key="3">
    <citation type="submission" date="2018-08" db="UniProtKB">
        <authorList>
            <consortium name="EnsemblPlants"/>
        </authorList>
    </citation>
    <scope>IDENTIFICATION</scope>
    <source>
        <strain evidence="3">cv. Bd21</strain>
    </source>
</reference>
<dbReference type="Proteomes" id="UP000008810">
    <property type="component" value="Chromosome 2"/>
</dbReference>
<dbReference type="EnsemblPlants" id="PNT70022">
    <property type="protein sequence ID" value="PNT70022"/>
    <property type="gene ID" value="BRADI_2g04292v3"/>
</dbReference>
<organism evidence="2">
    <name type="scientific">Brachypodium distachyon</name>
    <name type="common">Purple false brome</name>
    <name type="synonym">Trachynia distachya</name>
    <dbReference type="NCBI Taxonomy" id="15368"/>
    <lineage>
        <taxon>Eukaryota</taxon>
        <taxon>Viridiplantae</taxon>
        <taxon>Streptophyta</taxon>
        <taxon>Embryophyta</taxon>
        <taxon>Tracheophyta</taxon>
        <taxon>Spermatophyta</taxon>
        <taxon>Magnoliopsida</taxon>
        <taxon>Liliopsida</taxon>
        <taxon>Poales</taxon>
        <taxon>Poaceae</taxon>
        <taxon>BOP clade</taxon>
        <taxon>Pooideae</taxon>
        <taxon>Stipodae</taxon>
        <taxon>Brachypodieae</taxon>
        <taxon>Brachypodium</taxon>
    </lineage>
</organism>
<feature type="region of interest" description="Disordered" evidence="1">
    <location>
        <begin position="74"/>
        <end position="96"/>
    </location>
</feature>
<dbReference type="EMBL" id="CM000881">
    <property type="protein sequence ID" value="PNT70022.1"/>
    <property type="molecule type" value="Genomic_DNA"/>
</dbReference>
<protein>
    <submittedName>
        <fullName evidence="2 3">Uncharacterized protein</fullName>
    </submittedName>
</protein>
<sequence>MCGTNPYLQNEGITCFRWERVGPSEKSDHPLSSQPTRSRPSPREEVFGGREIPSSSPLAGSGCARWGAERLWAAGKAARDEERRPATGSDRGRSSC</sequence>
<feature type="compositionally biased region" description="Low complexity" evidence="1">
    <location>
        <begin position="30"/>
        <end position="39"/>
    </location>
</feature>
<evidence type="ECO:0000313" key="3">
    <source>
        <dbReference type="EnsemblPlants" id="PNT70022"/>
    </source>
</evidence>
<reference evidence="2" key="2">
    <citation type="submission" date="2017-06" db="EMBL/GenBank/DDBJ databases">
        <title>WGS assembly of Brachypodium distachyon.</title>
        <authorList>
            <consortium name="The International Brachypodium Initiative"/>
            <person name="Lucas S."/>
            <person name="Harmon-Smith M."/>
            <person name="Lail K."/>
            <person name="Tice H."/>
            <person name="Grimwood J."/>
            <person name="Bruce D."/>
            <person name="Barry K."/>
            <person name="Shu S."/>
            <person name="Lindquist E."/>
            <person name="Wang M."/>
            <person name="Pitluck S."/>
            <person name="Vogel J.P."/>
            <person name="Garvin D.F."/>
            <person name="Mockler T.C."/>
            <person name="Schmutz J."/>
            <person name="Rokhsar D."/>
            <person name="Bevan M.W."/>
        </authorList>
    </citation>
    <scope>NUCLEOTIDE SEQUENCE</scope>
    <source>
        <strain evidence="2">Bd21</strain>
    </source>
</reference>
<evidence type="ECO:0000256" key="1">
    <source>
        <dbReference type="SAM" id="MobiDB-lite"/>
    </source>
</evidence>